<dbReference type="InterPro" id="IPR048777">
    <property type="entry name" value="CATIP_N"/>
</dbReference>
<dbReference type="PANTHER" id="PTHR15505:SF4">
    <property type="entry name" value="RIIA DOMAIN-CONTAINING PROTEIN 1"/>
    <property type="match status" value="1"/>
</dbReference>
<reference evidence="2" key="1">
    <citation type="submission" date="2021-12" db="EMBL/GenBank/DDBJ databases">
        <authorList>
            <person name="Martin H S."/>
        </authorList>
    </citation>
    <scope>NUCLEOTIDE SEQUENCE</scope>
</reference>
<dbReference type="Proteomes" id="UP000838878">
    <property type="component" value="Chromosome 1"/>
</dbReference>
<dbReference type="InterPro" id="IPR047501">
    <property type="entry name" value="DD_CATIP"/>
</dbReference>
<dbReference type="OrthoDB" id="6334211at2759"/>
<dbReference type="PANTHER" id="PTHR15505">
    <property type="entry name" value="RIIA DOMAIN-CONTAINING PROTEIN 1"/>
    <property type="match status" value="1"/>
</dbReference>
<feature type="non-terminal residue" evidence="2">
    <location>
        <position position="796"/>
    </location>
</feature>
<evidence type="ECO:0000313" key="3">
    <source>
        <dbReference type="Proteomes" id="UP000838878"/>
    </source>
</evidence>
<dbReference type="AlphaFoldDB" id="A0A8J9V2X1"/>
<accession>A0A8J9V2X1</accession>
<feature type="domain" description="Ciliogenesis-associated TTC17-interacting protein N-terminal" evidence="1">
    <location>
        <begin position="476"/>
        <end position="643"/>
    </location>
</feature>
<proteinExistence type="predicted"/>
<dbReference type="Pfam" id="PF21772">
    <property type="entry name" value="CATIP_N"/>
    <property type="match status" value="1"/>
</dbReference>
<evidence type="ECO:0000259" key="1">
    <source>
        <dbReference type="Pfam" id="PF21772"/>
    </source>
</evidence>
<sequence length="796" mass="90318">MSIQTHVSLIDLSKQFKFEIDEETKKKLSFDETLIVSCAHYEGTFEGESSDSEWSCTDSTESKVFERKKDEEVNLKINLEESSNVKEEAGDEENDFHFYFFPECNKPIPPDDDKASVIIVDGFPKINKIEPVPDCTCEVDKTGKCPCHLKVPCECDPKKRDECTCHEAENICICGEFPELICKCKPNKVCMCHPDGKPRPICDCGKVHKPCICQPGKFPYPICICEHKPNIDAKFENEVGEEITSTLEKKESKKEPCLCQKPSPKPICLCIKGKDCICKQGTCICGVQPTCICDPAEGEINCDDNDSKTVCSCPVDPECKCYGNTPDGCSCFPKVKYCTCGNPEDCTCLLTCECKDPCLCDIVTVKKENICVCEDKLDSNSSVFQDKKEDNRLKKVRAGKHGYRWCHDVDPKHTYFDFAYNRHHKISHKEHVKEKLKILGLYEEPKKADINIPGIESAKVPVFKKKVRKPSIDCCSAVGGINISVETLGEDKDKFLVQVVSNASKEGAKTGSKLVSIIDCNLHTLEENRTEHITKKDLTKEQRSYMTICESGYYNKVTRICGERHFVKRLYHSFEAAHNFLLEGANVVLLRYFGISRFCGHVKTDTVLINGIVCESVYVCLGVSQSIVNGKPLFVSKVERHIIEPSGFIHQTLTVLTLRVETLADLLFKGYLVSHEWADSSYIFHINPLLRVVPERDEIEPHEPLREKWRSDLQLLSDYLDFKSTRSSEGARYVTENGELTGVIRDYLQALLLLRPHDALHFTRHYFSSALSAIDLPHNEYFDPCSKHVRYYFFED</sequence>
<protein>
    <recommendedName>
        <fullName evidence="1">Ciliogenesis-associated TTC17-interacting protein N-terminal domain-containing protein</fullName>
    </recommendedName>
</protein>
<dbReference type="CDD" id="cd22973">
    <property type="entry name" value="DD_CATIP"/>
    <property type="match status" value="1"/>
</dbReference>
<name>A0A8J9V2X1_9NEOP</name>
<keyword evidence="3" id="KW-1185">Reference proteome</keyword>
<organism evidence="2 3">
    <name type="scientific">Brenthis ino</name>
    <name type="common">lesser marbled fritillary</name>
    <dbReference type="NCBI Taxonomy" id="405034"/>
    <lineage>
        <taxon>Eukaryota</taxon>
        <taxon>Metazoa</taxon>
        <taxon>Ecdysozoa</taxon>
        <taxon>Arthropoda</taxon>
        <taxon>Hexapoda</taxon>
        <taxon>Insecta</taxon>
        <taxon>Pterygota</taxon>
        <taxon>Neoptera</taxon>
        <taxon>Endopterygota</taxon>
        <taxon>Lepidoptera</taxon>
        <taxon>Glossata</taxon>
        <taxon>Ditrysia</taxon>
        <taxon>Papilionoidea</taxon>
        <taxon>Nymphalidae</taxon>
        <taxon>Heliconiinae</taxon>
        <taxon>Argynnini</taxon>
        <taxon>Brenthis</taxon>
    </lineage>
</organism>
<gene>
    <name evidence="2" type="ORF">BINO364_LOCUS1531</name>
</gene>
<evidence type="ECO:0000313" key="2">
    <source>
        <dbReference type="EMBL" id="CAH0714488.1"/>
    </source>
</evidence>
<dbReference type="EMBL" id="OV170221">
    <property type="protein sequence ID" value="CAH0714488.1"/>
    <property type="molecule type" value="Genomic_DNA"/>
</dbReference>